<proteinExistence type="predicted"/>
<gene>
    <name evidence="1" type="ORF">Tcan_00845</name>
</gene>
<sequence>RRCSCCSQFPDGLFQLFVHRQCSFNFFSNPRMQYSEINPSLTQWIVAAKKSRVIDAPSASNVNSDRSSADAFTYATIFSLISFEEPFKRKRTPRRSFRKKFQIQQFCDRATLMIDEKAHRSARER</sequence>
<name>A0A0B2US11_TOXCA</name>
<reference evidence="1 2" key="1">
    <citation type="submission" date="2014-11" db="EMBL/GenBank/DDBJ databases">
        <title>Genetic blueprint of the zoonotic pathogen Toxocara canis.</title>
        <authorList>
            <person name="Zhu X.-Q."/>
            <person name="Korhonen P.K."/>
            <person name="Cai H."/>
            <person name="Young N.D."/>
            <person name="Nejsum P."/>
            <person name="von Samson-Himmelstjerna G."/>
            <person name="Boag P.R."/>
            <person name="Tan P."/>
            <person name="Li Q."/>
            <person name="Min J."/>
            <person name="Yang Y."/>
            <person name="Wang X."/>
            <person name="Fang X."/>
            <person name="Hall R.S."/>
            <person name="Hofmann A."/>
            <person name="Sternberg P.W."/>
            <person name="Jex A.R."/>
            <person name="Gasser R.B."/>
        </authorList>
    </citation>
    <scope>NUCLEOTIDE SEQUENCE [LARGE SCALE GENOMIC DNA]</scope>
    <source>
        <strain evidence="1">PN_DK_2014</strain>
    </source>
</reference>
<accession>A0A0B2US11</accession>
<dbReference type="EMBL" id="JPKZ01014295">
    <property type="protein sequence ID" value="KHN71922.1"/>
    <property type="molecule type" value="Genomic_DNA"/>
</dbReference>
<organism evidence="1 2">
    <name type="scientific">Toxocara canis</name>
    <name type="common">Canine roundworm</name>
    <dbReference type="NCBI Taxonomy" id="6265"/>
    <lineage>
        <taxon>Eukaryota</taxon>
        <taxon>Metazoa</taxon>
        <taxon>Ecdysozoa</taxon>
        <taxon>Nematoda</taxon>
        <taxon>Chromadorea</taxon>
        <taxon>Rhabditida</taxon>
        <taxon>Spirurina</taxon>
        <taxon>Ascaridomorpha</taxon>
        <taxon>Ascaridoidea</taxon>
        <taxon>Toxocaridae</taxon>
        <taxon>Toxocara</taxon>
    </lineage>
</organism>
<feature type="non-terminal residue" evidence="1">
    <location>
        <position position="125"/>
    </location>
</feature>
<comment type="caution">
    <text evidence="1">The sequence shown here is derived from an EMBL/GenBank/DDBJ whole genome shotgun (WGS) entry which is preliminary data.</text>
</comment>
<dbReference type="AlphaFoldDB" id="A0A0B2US11"/>
<dbReference type="Proteomes" id="UP000031036">
    <property type="component" value="Unassembled WGS sequence"/>
</dbReference>
<feature type="non-terminal residue" evidence="1">
    <location>
        <position position="1"/>
    </location>
</feature>
<protein>
    <submittedName>
        <fullName evidence="1">Uncharacterized protein</fullName>
    </submittedName>
</protein>
<keyword evidence="2" id="KW-1185">Reference proteome</keyword>
<evidence type="ECO:0000313" key="2">
    <source>
        <dbReference type="Proteomes" id="UP000031036"/>
    </source>
</evidence>
<evidence type="ECO:0000313" key="1">
    <source>
        <dbReference type="EMBL" id="KHN71922.1"/>
    </source>
</evidence>